<accession>A0A3B0ZUP6</accession>
<dbReference type="PANTHER" id="PTHR40275">
    <property type="entry name" value="SSL7038 PROTEIN"/>
    <property type="match status" value="1"/>
</dbReference>
<organism evidence="1">
    <name type="scientific">hydrothermal vent metagenome</name>
    <dbReference type="NCBI Taxonomy" id="652676"/>
    <lineage>
        <taxon>unclassified sequences</taxon>
        <taxon>metagenomes</taxon>
        <taxon>ecological metagenomes</taxon>
    </lineage>
</organism>
<dbReference type="EMBL" id="UOFQ01000018">
    <property type="protein sequence ID" value="VAW85164.1"/>
    <property type="molecule type" value="Genomic_DNA"/>
</dbReference>
<name>A0A3B0ZUP6_9ZZZZ</name>
<proteinExistence type="predicted"/>
<evidence type="ECO:0000313" key="1">
    <source>
        <dbReference type="EMBL" id="VAW85164.1"/>
    </source>
</evidence>
<evidence type="ECO:0008006" key="2">
    <source>
        <dbReference type="Google" id="ProtNLM"/>
    </source>
</evidence>
<protein>
    <recommendedName>
        <fullName evidence="2">Addiction module antidote protein</fullName>
    </recommendedName>
</protein>
<dbReference type="NCBIfam" id="TIGR02684">
    <property type="entry name" value="dnstrm_HI1420"/>
    <property type="match status" value="1"/>
</dbReference>
<dbReference type="PANTHER" id="PTHR40275:SF1">
    <property type="entry name" value="SSL7038 PROTEIN"/>
    <property type="match status" value="1"/>
</dbReference>
<dbReference type="AlphaFoldDB" id="A0A3B0ZUP6"/>
<dbReference type="InterPro" id="IPR014057">
    <property type="entry name" value="HI1420"/>
</dbReference>
<gene>
    <name evidence="1" type="ORF">MNBD_GAMMA17-1773</name>
</gene>
<sequence length="102" mass="11118">MTIRNVRHTHTEMLKDLNVAAEYLNEALEGDDPAVVLMALRNIAEAQEDGISGLAERASLGRESMYKMLSSSGNPKLSSFVKLMHGLGLKIQVQPDAAHASR</sequence>
<dbReference type="Pfam" id="PF21716">
    <property type="entry name" value="dnstrm_HI1420"/>
    <property type="match status" value="1"/>
</dbReference>
<reference evidence="1" key="1">
    <citation type="submission" date="2018-06" db="EMBL/GenBank/DDBJ databases">
        <authorList>
            <person name="Zhirakovskaya E."/>
        </authorList>
    </citation>
    <scope>NUCLEOTIDE SEQUENCE</scope>
</reference>